<accession>A0A0B5AUA4</accession>
<dbReference type="PANTHER" id="PTHR11014">
    <property type="entry name" value="PEPTIDASE M20 FAMILY MEMBER"/>
    <property type="match status" value="1"/>
</dbReference>
<dbReference type="BioCyc" id="JESP1508404:G14D9-12127-MONOMER"/>
<dbReference type="HOGENOM" id="CLU_023257_0_1_9"/>
<dbReference type="STRING" id="1508404.JMA_28460"/>
<dbReference type="NCBIfam" id="TIGR01891">
    <property type="entry name" value="amidohydrolases"/>
    <property type="match status" value="1"/>
</dbReference>
<reference evidence="3 4" key="1">
    <citation type="submission" date="2014-08" db="EMBL/GenBank/DDBJ databases">
        <title>Complete genome of a marine bacteria Jeotgalibacillus malaysiensis.</title>
        <authorList>
            <person name="Yaakop A.S."/>
            <person name="Chan K.-G."/>
            <person name="Goh K.M."/>
        </authorList>
    </citation>
    <scope>NUCLEOTIDE SEQUENCE [LARGE SCALE GENOMIC DNA]</scope>
    <source>
        <strain evidence="3 4">D5</strain>
    </source>
</reference>
<dbReference type="GO" id="GO:0016787">
    <property type="term" value="F:hydrolase activity"/>
    <property type="evidence" value="ECO:0007669"/>
    <property type="project" value="InterPro"/>
</dbReference>
<gene>
    <name evidence="3" type="ORF">JMA_28460</name>
</gene>
<dbReference type="InterPro" id="IPR036264">
    <property type="entry name" value="Bact_exopeptidase_dim_dom"/>
</dbReference>
<name>A0A0B5AUA4_9BACL</name>
<dbReference type="PIRSF" id="PIRSF005962">
    <property type="entry name" value="Pept_M20D_amidohydro"/>
    <property type="match status" value="1"/>
</dbReference>
<dbReference type="PANTHER" id="PTHR11014:SF122">
    <property type="entry name" value="AMIDOHYDROLASE AMHX"/>
    <property type="match status" value="1"/>
</dbReference>
<dbReference type="Pfam" id="PF01546">
    <property type="entry name" value="Peptidase_M20"/>
    <property type="match status" value="1"/>
</dbReference>
<dbReference type="InterPro" id="IPR011650">
    <property type="entry name" value="Peptidase_M20_dimer"/>
</dbReference>
<feature type="binding site" evidence="1">
    <location>
        <position position="336"/>
    </location>
    <ligand>
        <name>Mn(2+)</name>
        <dbReference type="ChEBI" id="CHEBI:29035"/>
        <label>2</label>
    </ligand>
</feature>
<proteinExistence type="predicted"/>
<dbReference type="KEGG" id="jeo:JMA_28460"/>
<dbReference type="GO" id="GO:0046872">
    <property type="term" value="F:metal ion binding"/>
    <property type="evidence" value="ECO:0007669"/>
    <property type="project" value="UniProtKB-KW"/>
</dbReference>
<protein>
    <recommendedName>
        <fullName evidence="2">Peptidase M20 dimerisation domain-containing protein</fullName>
    </recommendedName>
</protein>
<dbReference type="InterPro" id="IPR002933">
    <property type="entry name" value="Peptidase_M20"/>
</dbReference>
<feature type="domain" description="Peptidase M20 dimerisation" evidence="2">
    <location>
        <begin position="158"/>
        <end position="254"/>
    </location>
</feature>
<evidence type="ECO:0000313" key="4">
    <source>
        <dbReference type="Proteomes" id="UP000031449"/>
    </source>
</evidence>
<dbReference type="Pfam" id="PF07687">
    <property type="entry name" value="M20_dimer"/>
    <property type="match status" value="1"/>
</dbReference>
<feature type="binding site" evidence="1">
    <location>
        <position position="83"/>
    </location>
    <ligand>
        <name>Mn(2+)</name>
        <dbReference type="ChEBI" id="CHEBI:29035"/>
        <label>2</label>
    </ligand>
</feature>
<feature type="binding site" evidence="1">
    <location>
        <position position="81"/>
    </location>
    <ligand>
        <name>Mn(2+)</name>
        <dbReference type="ChEBI" id="CHEBI:29035"/>
        <label>2</label>
    </ligand>
</feature>
<dbReference type="SUPFAM" id="SSF53187">
    <property type="entry name" value="Zn-dependent exopeptidases"/>
    <property type="match status" value="1"/>
</dbReference>
<organism evidence="3 4">
    <name type="scientific">Jeotgalibacillus malaysiensis</name>
    <dbReference type="NCBI Taxonomy" id="1508404"/>
    <lineage>
        <taxon>Bacteria</taxon>
        <taxon>Bacillati</taxon>
        <taxon>Bacillota</taxon>
        <taxon>Bacilli</taxon>
        <taxon>Bacillales</taxon>
        <taxon>Caryophanaceae</taxon>
        <taxon>Jeotgalibacillus</taxon>
    </lineage>
</organism>
<keyword evidence="1" id="KW-0479">Metal-binding</keyword>
<comment type="cofactor">
    <cofactor evidence="1">
        <name>Mn(2+)</name>
        <dbReference type="ChEBI" id="CHEBI:29035"/>
    </cofactor>
    <text evidence="1">The Mn(2+) ion enhances activity.</text>
</comment>
<sequence>MKLEQVWQDLHGLAETSFKEVKTTDYIAHMLEREGVRVQLFKKHTGLIAEVGSGEPVVGFRADMDALWQEVDGEMKANHSCGHDAHMTIGIGTLLALKKKENQLQGTFRCIFQPAEEQGNGSLSVIKNGGADGLSVLFGVHLRPKDELSFGEAAPSISHGGGIFYEGKITGEDLHGARPHQGVNAIEAGFALGQQLHTVRISPMVPHSVKMTSFHAGASNYNIIPGSATFALDVRAQTNEAMDELKLQIEGKVAAFSEMLGVKIVGDWVDYTPGADVNEEAEAIMREAIVQELGEDALRPRVVTPGSDDFHFYTIEKPELKACMLALGADLTPGLHHPDMRFNHDCLEQGVKVVMRAVEIAMGRD</sequence>
<keyword evidence="1" id="KW-0464">Manganese</keyword>
<keyword evidence="4" id="KW-1185">Reference proteome</keyword>
<dbReference type="EMBL" id="CP009416">
    <property type="protein sequence ID" value="AJD92163.1"/>
    <property type="molecule type" value="Genomic_DNA"/>
</dbReference>
<dbReference type="AlphaFoldDB" id="A0A0B5AUA4"/>
<dbReference type="Gene3D" id="3.40.630.10">
    <property type="entry name" value="Zn peptidases"/>
    <property type="match status" value="2"/>
</dbReference>
<evidence type="ECO:0000256" key="1">
    <source>
        <dbReference type="PIRSR" id="PIRSR005962-1"/>
    </source>
</evidence>
<evidence type="ECO:0000313" key="3">
    <source>
        <dbReference type="EMBL" id="AJD92163.1"/>
    </source>
</evidence>
<evidence type="ECO:0000259" key="2">
    <source>
        <dbReference type="Pfam" id="PF07687"/>
    </source>
</evidence>
<dbReference type="OrthoDB" id="2416606at2"/>
<feature type="binding site" evidence="1">
    <location>
        <position position="141"/>
    </location>
    <ligand>
        <name>Mn(2+)</name>
        <dbReference type="ChEBI" id="CHEBI:29035"/>
        <label>2</label>
    </ligand>
</feature>
<dbReference type="SUPFAM" id="SSF55031">
    <property type="entry name" value="Bacterial exopeptidase dimerisation domain"/>
    <property type="match status" value="1"/>
</dbReference>
<dbReference type="InterPro" id="IPR017439">
    <property type="entry name" value="Amidohydrolase"/>
</dbReference>
<feature type="binding site" evidence="1">
    <location>
        <position position="117"/>
    </location>
    <ligand>
        <name>Mn(2+)</name>
        <dbReference type="ChEBI" id="CHEBI:29035"/>
        <label>2</label>
    </ligand>
</feature>
<dbReference type="Proteomes" id="UP000031449">
    <property type="component" value="Chromosome"/>
</dbReference>
<dbReference type="Gene3D" id="3.30.70.360">
    <property type="match status" value="1"/>
</dbReference>